<dbReference type="SMART" id="SM00088">
    <property type="entry name" value="PINT"/>
    <property type="match status" value="1"/>
</dbReference>
<dbReference type="Gene3D" id="1.10.10.10">
    <property type="entry name" value="Winged helix-like DNA-binding domain superfamily/Winged helix DNA-binding domain"/>
    <property type="match status" value="1"/>
</dbReference>
<name>A0A1U7LRF9_NEOID</name>
<protein>
    <submittedName>
        <fullName evidence="5">26S proteasome regulatory subunit rpn5</fullName>
    </submittedName>
</protein>
<dbReference type="GO" id="GO:0000338">
    <property type="term" value="P:protein deneddylation"/>
    <property type="evidence" value="ECO:0007669"/>
    <property type="project" value="EnsemblFungi"/>
</dbReference>
<dbReference type="PANTHER" id="PTHR10855">
    <property type="entry name" value="26S PROTEASOME NON-ATPASE REGULATORY SUBUNIT 12/COP9 SIGNALOSOME COMPLEX SUBUNIT 4"/>
    <property type="match status" value="1"/>
</dbReference>
<comment type="caution">
    <text evidence="5">The sequence shown here is derived from an EMBL/GenBank/DDBJ whole genome shotgun (WGS) entry which is preliminary data.</text>
</comment>
<dbReference type="EMBL" id="LXFE01000472">
    <property type="protein sequence ID" value="OLL25209.1"/>
    <property type="molecule type" value="Genomic_DNA"/>
</dbReference>
<dbReference type="OrthoDB" id="268763at2759"/>
<proteinExistence type="inferred from homology"/>
<gene>
    <name evidence="5" type="ORF">NEOLI_004498</name>
</gene>
<dbReference type="PROSITE" id="PS50250">
    <property type="entry name" value="PCI"/>
    <property type="match status" value="1"/>
</dbReference>
<dbReference type="AlphaFoldDB" id="A0A1U7LRF9"/>
<dbReference type="InterPro" id="IPR036388">
    <property type="entry name" value="WH-like_DNA-bd_sf"/>
</dbReference>
<evidence type="ECO:0000256" key="1">
    <source>
        <dbReference type="ARBA" id="ARBA00006397"/>
    </source>
</evidence>
<dbReference type="InterPro" id="IPR036390">
    <property type="entry name" value="WH_DNA-bd_sf"/>
</dbReference>
<evidence type="ECO:0000313" key="5">
    <source>
        <dbReference type="EMBL" id="OLL25209.1"/>
    </source>
</evidence>
<keyword evidence="2 5" id="KW-0647">Proteasome</keyword>
<feature type="domain" description="PCI" evidence="4">
    <location>
        <begin position="235"/>
        <end position="403"/>
    </location>
</feature>
<dbReference type="GO" id="GO:0008541">
    <property type="term" value="C:proteasome regulatory particle, lid subcomplex"/>
    <property type="evidence" value="ECO:0007669"/>
    <property type="project" value="EnsemblFungi"/>
</dbReference>
<dbReference type="GO" id="GO:0043161">
    <property type="term" value="P:proteasome-mediated ubiquitin-dependent protein catabolic process"/>
    <property type="evidence" value="ECO:0007669"/>
    <property type="project" value="EnsemblFungi"/>
</dbReference>
<comment type="function">
    <text evidence="3">Acts as a regulatory subunit of the 26S proteasome which is involved in the ATP-dependent degradation of ubiquitinated proteins. Required for proper proteasome assembly.</text>
</comment>
<dbReference type="Proteomes" id="UP000186594">
    <property type="component" value="Unassembled WGS sequence"/>
</dbReference>
<dbReference type="InterPro" id="IPR040134">
    <property type="entry name" value="PSMD12/CSN4"/>
</dbReference>
<organism evidence="5 6">
    <name type="scientific">Neolecta irregularis (strain DAH-3)</name>
    <dbReference type="NCBI Taxonomy" id="1198029"/>
    <lineage>
        <taxon>Eukaryota</taxon>
        <taxon>Fungi</taxon>
        <taxon>Dikarya</taxon>
        <taxon>Ascomycota</taxon>
        <taxon>Taphrinomycotina</taxon>
        <taxon>Neolectales</taxon>
        <taxon>Neolectaceae</taxon>
        <taxon>Neolecta</taxon>
    </lineage>
</organism>
<dbReference type="SUPFAM" id="SSF46785">
    <property type="entry name" value="Winged helix' DNA-binding domain"/>
    <property type="match status" value="1"/>
</dbReference>
<keyword evidence="6" id="KW-1185">Reference proteome</keyword>
<dbReference type="STRING" id="1198029.A0A1U7LRF9"/>
<evidence type="ECO:0000313" key="6">
    <source>
        <dbReference type="Proteomes" id="UP000186594"/>
    </source>
</evidence>
<sequence length="444" mass="51307">MTVDIPEVEFKKEPAIAPELLKERLDEADHLAKSNLQSAIEKLVITEKQCRQGADLSATSQILLKIVELCRNLQQWTTMSEQVSIMSKKHGQLKQAITKMIQACMEALDDIPDISKRIEVIEALRVITEGKIFVEIERARLTLLLSKIKEDQGDRDAATEIICSVQVETFGSMDRREKTEYILEQFRLVLSKEDYVQAGIVSRRISTRYFKDLEVQDLKLRYYEMMIQLDLVHDKFLDVARHYWAVYETPMIQENEDKWKGVLENIIYFVVLAPHDNEQSDLLYRISADKKLSLLPLHLELSKCFRTAELMRWPRIAEIYGPSLKSTPVFGSGGEHRWDGLRKRNIRVVAKYYTRIRVERLNQLLDLSEKETEEYLSSLVTTGSVYARIDRPQWIVDFQKPKDASTVLNEWSGNISSLLGLIDKIGLGITKEEMMYGLTSGKNK</sequence>
<comment type="similarity">
    <text evidence="1">Belongs to the proteasome subunit p55 family.</text>
</comment>
<evidence type="ECO:0000256" key="2">
    <source>
        <dbReference type="ARBA" id="ARBA00022942"/>
    </source>
</evidence>
<dbReference type="Pfam" id="PF18098">
    <property type="entry name" value="RPN5_C"/>
    <property type="match status" value="1"/>
</dbReference>
<dbReference type="Pfam" id="PF01399">
    <property type="entry name" value="PCI"/>
    <property type="match status" value="1"/>
</dbReference>
<evidence type="ECO:0000256" key="3">
    <source>
        <dbReference type="ARBA" id="ARBA00056471"/>
    </source>
</evidence>
<accession>A0A1U7LRF9</accession>
<dbReference type="GO" id="GO:0034515">
    <property type="term" value="C:proteasome storage granule"/>
    <property type="evidence" value="ECO:0007669"/>
    <property type="project" value="EnsemblFungi"/>
</dbReference>
<dbReference type="FunFam" id="1.10.10.10:FF:000070">
    <property type="entry name" value="26S proteasome non-ATPase regulatory subunit 12"/>
    <property type="match status" value="1"/>
</dbReference>
<dbReference type="GO" id="GO:0008180">
    <property type="term" value="C:COP9 signalosome"/>
    <property type="evidence" value="ECO:0007669"/>
    <property type="project" value="EnsemblFungi"/>
</dbReference>
<dbReference type="PANTHER" id="PTHR10855:SF1">
    <property type="entry name" value="26S PROTEASOME NON-ATPASE REGULATORY SUBUNIT 12"/>
    <property type="match status" value="1"/>
</dbReference>
<reference evidence="5 6" key="1">
    <citation type="submission" date="2016-04" db="EMBL/GenBank/DDBJ databases">
        <title>Evolutionary innovation and constraint leading to complex multicellularity in the Ascomycota.</title>
        <authorList>
            <person name="Cisse O."/>
            <person name="Nguyen A."/>
            <person name="Hewitt D.A."/>
            <person name="Jedd G."/>
            <person name="Stajich J.E."/>
        </authorList>
    </citation>
    <scope>NUCLEOTIDE SEQUENCE [LARGE SCALE GENOMIC DNA]</scope>
    <source>
        <strain evidence="5 6">DAH-3</strain>
    </source>
</reference>
<dbReference type="Pfam" id="PF22241">
    <property type="entry name" value="PSMD12-CSN4_N"/>
    <property type="match status" value="1"/>
</dbReference>
<dbReference type="InterPro" id="IPR040896">
    <property type="entry name" value="RPN5_C"/>
</dbReference>
<evidence type="ECO:0000259" key="4">
    <source>
        <dbReference type="PROSITE" id="PS50250"/>
    </source>
</evidence>
<dbReference type="GO" id="GO:0034399">
    <property type="term" value="C:nuclear periphery"/>
    <property type="evidence" value="ECO:0007669"/>
    <property type="project" value="UniProtKB-ARBA"/>
</dbReference>
<dbReference type="InterPro" id="IPR054559">
    <property type="entry name" value="PSMD12-CSN4-like_N"/>
</dbReference>
<dbReference type="OMA" id="AENEMFK"/>
<dbReference type="InterPro" id="IPR000717">
    <property type="entry name" value="PCI_dom"/>
</dbReference>